<dbReference type="SUPFAM" id="SSF53448">
    <property type="entry name" value="Nucleotide-diphospho-sugar transferases"/>
    <property type="match status" value="1"/>
</dbReference>
<name>A0A9X1NGS6_9ACTN</name>
<dbReference type="RefSeq" id="WP_231444783.1">
    <property type="nucleotide sequence ID" value="NZ_JAJOMB010000012.1"/>
</dbReference>
<evidence type="ECO:0000259" key="3">
    <source>
        <dbReference type="Pfam" id="PF00483"/>
    </source>
</evidence>
<reference evidence="4" key="1">
    <citation type="submission" date="2021-11" db="EMBL/GenBank/DDBJ databases">
        <title>Streptomyces corallinus and Kineosporia corallina sp. nov., two new coral-derived marine actinobacteria.</title>
        <authorList>
            <person name="Buangrab K."/>
            <person name="Sutthacheep M."/>
            <person name="Yeemin T."/>
            <person name="Harunari E."/>
            <person name="Igarashi Y."/>
            <person name="Sripreechasak P."/>
            <person name="Kanchanasin P."/>
            <person name="Tanasupawat S."/>
            <person name="Phongsopitanun W."/>
        </authorList>
    </citation>
    <scope>NUCLEOTIDE SEQUENCE</scope>
    <source>
        <strain evidence="4">JCM 31032</strain>
    </source>
</reference>
<keyword evidence="1 4" id="KW-0808">Transferase</keyword>
<comment type="caution">
    <text evidence="4">The sequence shown here is derived from an EMBL/GenBank/DDBJ whole genome shotgun (WGS) entry which is preliminary data.</text>
</comment>
<keyword evidence="2" id="KW-0548">Nucleotidyltransferase</keyword>
<dbReference type="InterPro" id="IPR050065">
    <property type="entry name" value="GlmU-like"/>
</dbReference>
<dbReference type="GO" id="GO:0016779">
    <property type="term" value="F:nucleotidyltransferase activity"/>
    <property type="evidence" value="ECO:0007669"/>
    <property type="project" value="UniProtKB-KW"/>
</dbReference>
<proteinExistence type="predicted"/>
<evidence type="ECO:0000256" key="1">
    <source>
        <dbReference type="ARBA" id="ARBA00022679"/>
    </source>
</evidence>
<evidence type="ECO:0000256" key="2">
    <source>
        <dbReference type="ARBA" id="ARBA00022695"/>
    </source>
</evidence>
<organism evidence="4 5">
    <name type="scientific">Kineosporia babensis</name>
    <dbReference type="NCBI Taxonomy" id="499548"/>
    <lineage>
        <taxon>Bacteria</taxon>
        <taxon>Bacillati</taxon>
        <taxon>Actinomycetota</taxon>
        <taxon>Actinomycetes</taxon>
        <taxon>Kineosporiales</taxon>
        <taxon>Kineosporiaceae</taxon>
        <taxon>Kineosporia</taxon>
    </lineage>
</organism>
<dbReference type="Gene3D" id="3.90.550.10">
    <property type="entry name" value="Spore Coat Polysaccharide Biosynthesis Protein SpsA, Chain A"/>
    <property type="match status" value="1"/>
</dbReference>
<dbReference type="EMBL" id="JAJOMB010000012">
    <property type="protein sequence ID" value="MCD5313516.1"/>
    <property type="molecule type" value="Genomic_DNA"/>
</dbReference>
<evidence type="ECO:0000313" key="5">
    <source>
        <dbReference type="Proteomes" id="UP001138997"/>
    </source>
</evidence>
<accession>A0A9X1NGS6</accession>
<dbReference type="PANTHER" id="PTHR43584">
    <property type="entry name" value="NUCLEOTIDYL TRANSFERASE"/>
    <property type="match status" value="1"/>
</dbReference>
<dbReference type="PANTHER" id="PTHR43584:SF8">
    <property type="entry name" value="N-ACETYLMURAMATE ALPHA-1-PHOSPHATE URIDYLYLTRANSFERASE"/>
    <property type="match status" value="1"/>
</dbReference>
<dbReference type="Proteomes" id="UP001138997">
    <property type="component" value="Unassembled WGS sequence"/>
</dbReference>
<gene>
    <name evidence="4" type="ORF">LR394_21640</name>
</gene>
<evidence type="ECO:0000313" key="4">
    <source>
        <dbReference type="EMBL" id="MCD5313516.1"/>
    </source>
</evidence>
<dbReference type="InterPro" id="IPR005835">
    <property type="entry name" value="NTP_transferase_dom"/>
</dbReference>
<keyword evidence="5" id="KW-1185">Reference proteome</keyword>
<protein>
    <submittedName>
        <fullName evidence="4">NTP transferase domain-containing protein</fullName>
    </submittedName>
</protein>
<dbReference type="InterPro" id="IPR029044">
    <property type="entry name" value="Nucleotide-diphossugar_trans"/>
</dbReference>
<sequence length="264" mass="28190">MSEHRPAGIALAAGEGRRLRPLTELRPKPLCPVGNVALLDHALNRLSPLTGAGPAHLAVNAFHHADQIRQHCGTRATVSVEPGEEALGTAGGVANLLPWLDGRDALVTNADQYLPDGLAGFTDGWDGERCRLLCRPDPVKQDFTTAAGQGVRYIGACLLPWNLIKDLKAEPTGLYEVLWRHQLDQLDLFVVPEATVAIDCGTPADYLQANLHASKGENVIGAGAQVLGQVSACVVWDGAYVGPEETLKHQIRAGSRERRVTVAG</sequence>
<dbReference type="AlphaFoldDB" id="A0A9X1NGS6"/>
<feature type="domain" description="Nucleotidyl transferase" evidence="3">
    <location>
        <begin position="8"/>
        <end position="118"/>
    </location>
</feature>
<dbReference type="Pfam" id="PF00483">
    <property type="entry name" value="NTP_transferase"/>
    <property type="match status" value="1"/>
</dbReference>